<dbReference type="InterPro" id="IPR012094">
    <property type="entry name" value="tRNA_Ile_lys_synt"/>
</dbReference>
<reference evidence="10 11" key="1">
    <citation type="submission" date="2018-11" db="EMBL/GenBank/DDBJ databases">
        <title>Flavobacterium sp. nov., YIM 102701-2 draft genome.</title>
        <authorList>
            <person name="Li G."/>
            <person name="Jiang Y."/>
        </authorList>
    </citation>
    <scope>NUCLEOTIDE SEQUENCE [LARGE SCALE GENOMIC DNA]</scope>
    <source>
        <strain evidence="10 11">YIM 102701-2</strain>
    </source>
</reference>
<dbReference type="OrthoDB" id="9807403at2"/>
<evidence type="ECO:0000259" key="9">
    <source>
        <dbReference type="SMART" id="SM00977"/>
    </source>
</evidence>
<evidence type="ECO:0000256" key="1">
    <source>
        <dbReference type="ARBA" id="ARBA00004496"/>
    </source>
</evidence>
<comment type="caution">
    <text evidence="10">The sequence shown here is derived from an EMBL/GenBank/DDBJ whole genome shotgun (WGS) entry which is preliminary data.</text>
</comment>
<keyword evidence="11" id="KW-1185">Reference proteome</keyword>
<dbReference type="GO" id="GO:0006400">
    <property type="term" value="P:tRNA modification"/>
    <property type="evidence" value="ECO:0007669"/>
    <property type="project" value="UniProtKB-UniRule"/>
</dbReference>
<feature type="binding site" evidence="8">
    <location>
        <begin position="26"/>
        <end position="31"/>
    </location>
    <ligand>
        <name>ATP</name>
        <dbReference type="ChEBI" id="CHEBI:30616"/>
    </ligand>
</feature>
<proteinExistence type="inferred from homology"/>
<evidence type="ECO:0000256" key="7">
    <source>
        <dbReference type="ARBA" id="ARBA00048539"/>
    </source>
</evidence>
<dbReference type="HAMAP" id="MF_01161">
    <property type="entry name" value="tRNA_Ile_lys_synt"/>
    <property type="match status" value="1"/>
</dbReference>
<dbReference type="AlphaFoldDB" id="A0A3P3WFE5"/>
<evidence type="ECO:0000313" key="10">
    <source>
        <dbReference type="EMBL" id="RRJ91273.1"/>
    </source>
</evidence>
<dbReference type="Proteomes" id="UP000275719">
    <property type="component" value="Unassembled WGS sequence"/>
</dbReference>
<dbReference type="InterPro" id="IPR012795">
    <property type="entry name" value="tRNA_Ile_lys_synt_N"/>
</dbReference>
<comment type="similarity">
    <text evidence="8">Belongs to the tRNA(Ile)-lysidine synthase family.</text>
</comment>
<dbReference type="GO" id="GO:0005524">
    <property type="term" value="F:ATP binding"/>
    <property type="evidence" value="ECO:0007669"/>
    <property type="project" value="UniProtKB-UniRule"/>
</dbReference>
<dbReference type="SUPFAM" id="SSF56037">
    <property type="entry name" value="PheT/TilS domain"/>
    <property type="match status" value="1"/>
</dbReference>
<dbReference type="GO" id="GO:0005737">
    <property type="term" value="C:cytoplasm"/>
    <property type="evidence" value="ECO:0007669"/>
    <property type="project" value="UniProtKB-SubCell"/>
</dbReference>
<dbReference type="NCBIfam" id="TIGR02433">
    <property type="entry name" value="lysidine_TilS_C"/>
    <property type="match status" value="1"/>
</dbReference>
<keyword evidence="3 8" id="KW-0436">Ligase</keyword>
<dbReference type="GO" id="GO:0032267">
    <property type="term" value="F:tRNA(Ile)-lysidine synthase activity"/>
    <property type="evidence" value="ECO:0007669"/>
    <property type="project" value="UniProtKB-EC"/>
</dbReference>
<dbReference type="InterPro" id="IPR014729">
    <property type="entry name" value="Rossmann-like_a/b/a_fold"/>
</dbReference>
<protein>
    <recommendedName>
        <fullName evidence="8">tRNA(Ile)-lysidine synthase</fullName>
        <ecNumber evidence="8">6.3.4.19</ecNumber>
    </recommendedName>
    <alternativeName>
        <fullName evidence="8">tRNA(Ile)-2-lysyl-cytidine synthase</fullName>
    </alternativeName>
    <alternativeName>
        <fullName evidence="8">tRNA(Ile)-lysidine synthetase</fullName>
    </alternativeName>
</protein>
<dbReference type="SMART" id="SM00977">
    <property type="entry name" value="TilS_C"/>
    <property type="match status" value="1"/>
</dbReference>
<dbReference type="SUPFAM" id="SSF52402">
    <property type="entry name" value="Adenine nucleotide alpha hydrolases-like"/>
    <property type="match status" value="1"/>
</dbReference>
<comment type="catalytic activity">
    <reaction evidence="7 8">
        <text>cytidine(34) in tRNA(Ile2) + L-lysine + ATP = lysidine(34) in tRNA(Ile2) + AMP + diphosphate + H(+)</text>
        <dbReference type="Rhea" id="RHEA:43744"/>
        <dbReference type="Rhea" id="RHEA-COMP:10625"/>
        <dbReference type="Rhea" id="RHEA-COMP:10670"/>
        <dbReference type="ChEBI" id="CHEBI:15378"/>
        <dbReference type="ChEBI" id="CHEBI:30616"/>
        <dbReference type="ChEBI" id="CHEBI:32551"/>
        <dbReference type="ChEBI" id="CHEBI:33019"/>
        <dbReference type="ChEBI" id="CHEBI:82748"/>
        <dbReference type="ChEBI" id="CHEBI:83665"/>
        <dbReference type="ChEBI" id="CHEBI:456215"/>
        <dbReference type="EC" id="6.3.4.19"/>
    </reaction>
</comment>
<comment type="subcellular location">
    <subcellularLocation>
        <location evidence="1 8">Cytoplasm</location>
    </subcellularLocation>
</comment>
<evidence type="ECO:0000256" key="8">
    <source>
        <dbReference type="HAMAP-Rule" id="MF_01161"/>
    </source>
</evidence>
<evidence type="ECO:0000256" key="5">
    <source>
        <dbReference type="ARBA" id="ARBA00022741"/>
    </source>
</evidence>
<dbReference type="InterPro" id="IPR011063">
    <property type="entry name" value="TilS/TtcA_N"/>
</dbReference>
<evidence type="ECO:0000256" key="4">
    <source>
        <dbReference type="ARBA" id="ARBA00022694"/>
    </source>
</evidence>
<accession>A0A3P3WFE5</accession>
<comment type="domain">
    <text evidence="8">The N-terminal region contains the highly conserved SGGXDS motif, predicted to be a P-loop motif involved in ATP binding.</text>
</comment>
<evidence type="ECO:0000256" key="2">
    <source>
        <dbReference type="ARBA" id="ARBA00022490"/>
    </source>
</evidence>
<dbReference type="Pfam" id="PF01171">
    <property type="entry name" value="ATP_bind_3"/>
    <property type="match status" value="1"/>
</dbReference>
<dbReference type="Gene3D" id="3.40.50.620">
    <property type="entry name" value="HUPs"/>
    <property type="match status" value="1"/>
</dbReference>
<name>A0A3P3WFE5_9FLAO</name>
<dbReference type="RefSeq" id="WP_125018541.1">
    <property type="nucleotide sequence ID" value="NZ_RQVQ01000011.1"/>
</dbReference>
<dbReference type="PANTHER" id="PTHR43033">
    <property type="entry name" value="TRNA(ILE)-LYSIDINE SYNTHASE-RELATED"/>
    <property type="match status" value="1"/>
</dbReference>
<dbReference type="EMBL" id="RQVQ01000011">
    <property type="protein sequence ID" value="RRJ91273.1"/>
    <property type="molecule type" value="Genomic_DNA"/>
</dbReference>
<dbReference type="NCBIfam" id="TIGR02432">
    <property type="entry name" value="lysidine_TilS_N"/>
    <property type="match status" value="1"/>
</dbReference>
<keyword evidence="6 8" id="KW-0067">ATP-binding</keyword>
<gene>
    <name evidence="8 10" type="primary">tilS</name>
    <name evidence="10" type="ORF">EG240_06275</name>
</gene>
<keyword evidence="2 8" id="KW-0963">Cytoplasm</keyword>
<evidence type="ECO:0000256" key="6">
    <source>
        <dbReference type="ARBA" id="ARBA00022840"/>
    </source>
</evidence>
<evidence type="ECO:0000313" key="11">
    <source>
        <dbReference type="Proteomes" id="UP000275719"/>
    </source>
</evidence>
<dbReference type="CDD" id="cd01992">
    <property type="entry name" value="TilS_N"/>
    <property type="match status" value="1"/>
</dbReference>
<dbReference type="PANTHER" id="PTHR43033:SF1">
    <property type="entry name" value="TRNA(ILE)-LYSIDINE SYNTHASE-RELATED"/>
    <property type="match status" value="1"/>
</dbReference>
<keyword evidence="5 8" id="KW-0547">Nucleotide-binding</keyword>
<evidence type="ECO:0000256" key="3">
    <source>
        <dbReference type="ARBA" id="ARBA00022598"/>
    </source>
</evidence>
<organism evidence="10 11">
    <name type="scientific">Paenimyroides tangerinum</name>
    <dbReference type="NCBI Taxonomy" id="2488728"/>
    <lineage>
        <taxon>Bacteria</taxon>
        <taxon>Pseudomonadati</taxon>
        <taxon>Bacteroidota</taxon>
        <taxon>Flavobacteriia</taxon>
        <taxon>Flavobacteriales</taxon>
        <taxon>Flavobacteriaceae</taxon>
        <taxon>Paenimyroides</taxon>
    </lineage>
</organism>
<comment type="function">
    <text evidence="8">Ligates lysine onto the cytidine present at position 34 of the AUA codon-specific tRNA(Ile) that contains the anticodon CAU, in an ATP-dependent manner. Cytidine is converted to lysidine, thus changing the amino acid specificity of the tRNA from methionine to isoleucine.</text>
</comment>
<dbReference type="EC" id="6.3.4.19" evidence="8"/>
<dbReference type="InterPro" id="IPR012796">
    <property type="entry name" value="Lysidine-tRNA-synth_C"/>
</dbReference>
<keyword evidence="4 8" id="KW-0819">tRNA processing</keyword>
<sequence>MLTELQNHLNQKFAFLKEKKLLLAISGGVDSMVLLDLFRLLNYDFAVAHCNFKLREEASDLDEKLVLDYCLKNQIQTFSNSFDTEKYASLNKQSIQIAARELRYQWFDTLLEVNGFDFLLTAHHLDDSVETFLINFTRGTGIDGLLGIPETNHKIVRPLLIFSREQILDYAVQNQIIWREDASNATTKYLRNKMRHDVIPILKSKNEDFLNTFQQTISNLNDVKNLMDDACYFVKSQVSIPSKFILELDIAKLLQFKNHKAYLYQWLKDYGFKAWNDIYDLINSETGKKVYSEKFVVLKNRNVLILDRINYQNHNFFLIFEEDNSIVSPISLIFESLKSEKLEISNKDEICIDEDKLIFPLKLRTKEEGDYFFPIGMNGKKKISKYFKDEKFSMFDKENAWILENGNQEIIWIVGHRMDERYKITKQTINKFKIKLTQ</sequence>
<feature type="domain" description="Lysidine-tRNA(Ile) synthetase C-terminal" evidence="9">
    <location>
        <begin position="361"/>
        <end position="434"/>
    </location>
</feature>